<keyword evidence="6" id="KW-0862">Zinc</keyword>
<keyword evidence="3" id="KW-0677">Repeat</keyword>
<evidence type="ECO:0000259" key="8">
    <source>
        <dbReference type="PROSITE" id="PS51873"/>
    </source>
</evidence>
<feature type="domain" description="RING-type" evidence="8">
    <location>
        <begin position="96"/>
        <end position="279"/>
    </location>
</feature>
<keyword evidence="10" id="KW-1185">Reference proteome</keyword>
<evidence type="ECO:0000256" key="6">
    <source>
        <dbReference type="ARBA" id="ARBA00022833"/>
    </source>
</evidence>
<dbReference type="InterPro" id="IPR044066">
    <property type="entry name" value="TRIAD_supradom"/>
</dbReference>
<reference evidence="9 10" key="1">
    <citation type="journal article" date="2014" name="Genome Biol. Evol.">
        <title>The secreted proteins of Achlya hypogyna and Thraustotheca clavata identify the ancestral oomycete secretome and reveal gene acquisitions by horizontal gene transfer.</title>
        <authorList>
            <person name="Misner I."/>
            <person name="Blouin N."/>
            <person name="Leonard G."/>
            <person name="Richards T.A."/>
            <person name="Lane C.E."/>
        </authorList>
    </citation>
    <scope>NUCLEOTIDE SEQUENCE [LARGE SCALE GENOMIC DNA]</scope>
    <source>
        <strain evidence="9 10">ATCC 48635</strain>
    </source>
</reference>
<evidence type="ECO:0000256" key="3">
    <source>
        <dbReference type="ARBA" id="ARBA00022737"/>
    </source>
</evidence>
<accession>A0A1V9Y6E5</accession>
<feature type="transmembrane region" description="Helical" evidence="7">
    <location>
        <begin position="114"/>
        <end position="133"/>
    </location>
</feature>
<dbReference type="GO" id="GO:0008270">
    <property type="term" value="F:zinc ion binding"/>
    <property type="evidence" value="ECO:0007669"/>
    <property type="project" value="UniProtKB-KW"/>
</dbReference>
<gene>
    <name evidence="9" type="ORF">ACHHYP_16521</name>
</gene>
<keyword evidence="7" id="KW-0812">Transmembrane</keyword>
<dbReference type="EMBL" id="JNBR01002825">
    <property type="protein sequence ID" value="OQR81279.1"/>
    <property type="molecule type" value="Genomic_DNA"/>
</dbReference>
<dbReference type="Proteomes" id="UP000243579">
    <property type="component" value="Unassembled WGS sequence"/>
</dbReference>
<comment type="caution">
    <text evidence="9">The sequence shown here is derived from an EMBL/GenBank/DDBJ whole genome shotgun (WGS) entry which is preliminary data.</text>
</comment>
<feature type="transmembrane region" description="Helical" evidence="7">
    <location>
        <begin position="51"/>
        <end position="78"/>
    </location>
</feature>
<evidence type="ECO:0000256" key="4">
    <source>
        <dbReference type="ARBA" id="ARBA00022771"/>
    </source>
</evidence>
<evidence type="ECO:0000256" key="7">
    <source>
        <dbReference type="SAM" id="Phobius"/>
    </source>
</evidence>
<feature type="transmembrane region" description="Helical" evidence="7">
    <location>
        <begin position="20"/>
        <end position="39"/>
    </location>
</feature>
<keyword evidence="4" id="KW-0863">Zinc-finger</keyword>
<keyword evidence="7" id="KW-0472">Membrane</keyword>
<evidence type="ECO:0000256" key="1">
    <source>
        <dbReference type="ARBA" id="ARBA00022679"/>
    </source>
</evidence>
<keyword evidence="2" id="KW-0479">Metal-binding</keyword>
<keyword evidence="5" id="KW-0833">Ubl conjugation pathway</keyword>
<sequence length="279" mass="31372">MGNVINRPVHRKASERRELQVWFVVHAAAAYVTTFRLVYPGLEALAASCGMLSLAMLVRVAASVLHAFFVFVCIPYFLHVLMDSEGYFYCYPSVLGQGSRQCCMGPVLWSLPWIGIWPLALAGAWIWIVRLFCTPCMERFLKTKIDAKHVAPHDMACPGCLAPFEASFLMAALPASLQDAYATAVKSSTLGCPTCDMALPKESWWARRVMCRGCKAVWCRDCRRPFHVFPTCLDKTFVAWCRAHGARPCPNCQRMLLKDMSSCAKATCVKCLHRFKWVD</sequence>
<keyword evidence="1" id="KW-0808">Transferase</keyword>
<name>A0A1V9Y6E5_ACHHY</name>
<dbReference type="STRING" id="1202772.A0A1V9Y6E5"/>
<keyword evidence="7" id="KW-1133">Transmembrane helix</keyword>
<evidence type="ECO:0000256" key="5">
    <source>
        <dbReference type="ARBA" id="ARBA00022786"/>
    </source>
</evidence>
<evidence type="ECO:0000313" key="10">
    <source>
        <dbReference type="Proteomes" id="UP000243579"/>
    </source>
</evidence>
<organism evidence="9 10">
    <name type="scientific">Achlya hypogyna</name>
    <name type="common">Oomycete</name>
    <name type="synonym">Protoachlya hypogyna</name>
    <dbReference type="NCBI Taxonomy" id="1202772"/>
    <lineage>
        <taxon>Eukaryota</taxon>
        <taxon>Sar</taxon>
        <taxon>Stramenopiles</taxon>
        <taxon>Oomycota</taxon>
        <taxon>Saprolegniomycetes</taxon>
        <taxon>Saprolegniales</taxon>
        <taxon>Achlyaceae</taxon>
        <taxon>Achlya</taxon>
    </lineage>
</organism>
<dbReference type="GO" id="GO:0016740">
    <property type="term" value="F:transferase activity"/>
    <property type="evidence" value="ECO:0007669"/>
    <property type="project" value="UniProtKB-KW"/>
</dbReference>
<evidence type="ECO:0000256" key="2">
    <source>
        <dbReference type="ARBA" id="ARBA00022723"/>
    </source>
</evidence>
<dbReference type="OrthoDB" id="10009520at2759"/>
<protein>
    <recommendedName>
        <fullName evidence="8">RING-type domain-containing protein</fullName>
    </recommendedName>
</protein>
<evidence type="ECO:0000313" key="9">
    <source>
        <dbReference type="EMBL" id="OQR81279.1"/>
    </source>
</evidence>
<dbReference type="AlphaFoldDB" id="A0A1V9Y6E5"/>
<dbReference type="PROSITE" id="PS51873">
    <property type="entry name" value="TRIAD"/>
    <property type="match status" value="1"/>
</dbReference>
<dbReference type="SUPFAM" id="SSF57850">
    <property type="entry name" value="RING/U-box"/>
    <property type="match status" value="1"/>
</dbReference>
<proteinExistence type="predicted"/>